<evidence type="ECO:0000256" key="3">
    <source>
        <dbReference type="ARBA" id="ARBA00022454"/>
    </source>
</evidence>
<dbReference type="OrthoDB" id="552194at2759"/>
<dbReference type="InterPro" id="IPR040227">
    <property type="entry name" value="Nibrin-rel"/>
</dbReference>
<feature type="compositionally biased region" description="Polar residues" evidence="9">
    <location>
        <begin position="631"/>
        <end position="642"/>
    </location>
</feature>
<feature type="compositionally biased region" description="Polar residues" evidence="9">
    <location>
        <begin position="736"/>
        <end position="762"/>
    </location>
</feature>
<dbReference type="Proteomes" id="UP000031737">
    <property type="component" value="Unassembled WGS sequence"/>
</dbReference>
<feature type="domain" description="FHA" evidence="10">
    <location>
        <begin position="24"/>
        <end position="85"/>
    </location>
</feature>
<evidence type="ECO:0000256" key="2">
    <source>
        <dbReference type="ARBA" id="ARBA00004286"/>
    </source>
</evidence>
<dbReference type="Gene3D" id="2.60.200.20">
    <property type="match status" value="1"/>
</dbReference>
<feature type="compositionally biased region" description="Polar residues" evidence="9">
    <location>
        <begin position="322"/>
        <end position="336"/>
    </location>
</feature>
<evidence type="ECO:0000259" key="10">
    <source>
        <dbReference type="PROSITE" id="PS50006"/>
    </source>
</evidence>
<evidence type="ECO:0000256" key="6">
    <source>
        <dbReference type="ARBA" id="ARBA00023242"/>
    </source>
</evidence>
<evidence type="ECO:0000256" key="1">
    <source>
        <dbReference type="ARBA" id="ARBA00004123"/>
    </source>
</evidence>
<dbReference type="PANTHER" id="PTHR12162:SF0">
    <property type="entry name" value="NIBRIN"/>
    <property type="match status" value="1"/>
</dbReference>
<keyword evidence="6" id="KW-0539">Nucleus</keyword>
<dbReference type="GO" id="GO:0000724">
    <property type="term" value="P:double-strand break repair via homologous recombination"/>
    <property type="evidence" value="ECO:0007669"/>
    <property type="project" value="TreeGrafter"/>
</dbReference>
<dbReference type="EMBL" id="AUPL01002315">
    <property type="protein sequence ID" value="ESL09958.1"/>
    <property type="molecule type" value="Genomic_DNA"/>
</dbReference>
<feature type="compositionally biased region" description="Low complexity" evidence="9">
    <location>
        <begin position="621"/>
        <end position="630"/>
    </location>
</feature>
<dbReference type="GO" id="GO:0007095">
    <property type="term" value="P:mitotic G2 DNA damage checkpoint signaling"/>
    <property type="evidence" value="ECO:0007669"/>
    <property type="project" value="InterPro"/>
</dbReference>
<name>A0A061J3E9_TRYRA</name>
<feature type="region of interest" description="Disordered" evidence="9">
    <location>
        <begin position="496"/>
        <end position="518"/>
    </location>
</feature>
<dbReference type="PANTHER" id="PTHR12162">
    <property type="entry name" value="NIBRIN-RELATED"/>
    <property type="match status" value="1"/>
</dbReference>
<dbReference type="GO" id="GO:0005694">
    <property type="term" value="C:chromosome"/>
    <property type="evidence" value="ECO:0007669"/>
    <property type="project" value="UniProtKB-SubCell"/>
</dbReference>
<sequence length="971" mass="104409">MRVLELKYGADDVRRHVLLAGETYTIGRKECRLPLPSGDPSISRRHATITVRAILPHSVLSPNLEVDVSVTDCSKHGTLVNKELIGRDNSRFVYSEDVVMFGRRVTARVLSTTLILVASIELSEEEQIVLQKAAVRLGAAILQEPVSARDVFFHMGLDCIGFLYVTHDGYEVTPDMLLAIAHEYHVTTPSYVSSLVDRIAEDGALMPPQFPAPTVACPASTSFPVEEYLSPSPAFYDLNEFLLAKAKPQPRRPLQGYNFTIVDAQLSCRYETLLHHAGAVVVFMPPESVTKPRLYTHGTTTVGLASDDMFARLKATLGIQHRPTSNGAGATGTTESPLAANGGSAHNCHGGRSRGSTTADDGRDFTQKGDIIKVAYATLCGAGLCVIPEVNVLRAIFTGNALEITEATSADCLCGVGQVCAVEEAAAEATAEAEAPMGVACNDCAYDDFCCAASRTQTLCAAAAHVPVGGGGSYSRLRPCTGAQCGGIPKRTPMKDEQQRVCSNASAEKRGDESLPSAADVDCGCEEALGGRRSGGERRPEGEQQHTLVRLCQSCTSDAHATPVTQPRGLNSQNAEPAARETHALQRKPIIVYAPAQMNGGNPGSKFPARQRVVGYKITSPRLPSRSTSTAVLMSSRSTSHTLSKDADSVPREEALEKPKGRCHATEAVNAATVLVASRQGHAAPQLVSRCCVVVPQQKREYAGGRARSASYSQSLCTPHALSVRQLHSAPKSFPQPLQQEGSCPSSPTRRGSVVQRLSSTGADVARPVRSSTGRRRFGSAALPAPRHYCGVVNQKLPFQQEQQRERTASCNTNSSAFSDLGAAAEMAQQQQQQQDALFGGRVVGSMHHFLDAFSLNVEQVCQRVLKQRHVDAKTMSFLEDGVVQLTDFLGWLLSSYGSDAARENTHDVHKKALATLRQILATCKAVRSRSLLGSKEGADAVRRRPYTVWRPSLSRELSAPSMGKTFLRVS</sequence>
<gene>
    <name evidence="11" type="ORF">TRSC58_02315</name>
</gene>
<dbReference type="AlphaFoldDB" id="A0A061J3E9"/>
<proteinExistence type="inferred from homology"/>
<comment type="similarity">
    <text evidence="8">Belongs to the Nibrin family.</text>
</comment>
<evidence type="ECO:0000256" key="8">
    <source>
        <dbReference type="ARBA" id="ARBA00044757"/>
    </source>
</evidence>
<dbReference type="InterPro" id="IPR000253">
    <property type="entry name" value="FHA_dom"/>
</dbReference>
<evidence type="ECO:0000313" key="11">
    <source>
        <dbReference type="EMBL" id="ESL09958.1"/>
    </source>
</evidence>
<dbReference type="InterPro" id="IPR008984">
    <property type="entry name" value="SMAD_FHA_dom_sf"/>
</dbReference>
<evidence type="ECO:0000256" key="9">
    <source>
        <dbReference type="SAM" id="MobiDB-lite"/>
    </source>
</evidence>
<accession>A0A061J3E9</accession>
<keyword evidence="7" id="KW-0131">Cell cycle</keyword>
<feature type="compositionally biased region" description="Basic and acidic residues" evidence="9">
    <location>
        <begin position="643"/>
        <end position="652"/>
    </location>
</feature>
<dbReference type="FunFam" id="2.60.200.20:FF:000017">
    <property type="entry name" value="Nibrin"/>
    <property type="match status" value="1"/>
</dbReference>
<organism evidence="11 12">
    <name type="scientific">Trypanosoma rangeli SC58</name>
    <dbReference type="NCBI Taxonomy" id="429131"/>
    <lineage>
        <taxon>Eukaryota</taxon>
        <taxon>Discoba</taxon>
        <taxon>Euglenozoa</taxon>
        <taxon>Kinetoplastea</taxon>
        <taxon>Metakinetoplastina</taxon>
        <taxon>Trypanosomatida</taxon>
        <taxon>Trypanosomatidae</taxon>
        <taxon>Trypanosoma</taxon>
        <taxon>Herpetosoma</taxon>
    </lineage>
</organism>
<feature type="region of interest" description="Disordered" evidence="9">
    <location>
        <begin position="322"/>
        <end position="362"/>
    </location>
</feature>
<evidence type="ECO:0000256" key="7">
    <source>
        <dbReference type="ARBA" id="ARBA00023306"/>
    </source>
</evidence>
<dbReference type="SUPFAM" id="SSF49879">
    <property type="entry name" value="SMAD/FHA domain"/>
    <property type="match status" value="1"/>
</dbReference>
<dbReference type="GO" id="GO:0003684">
    <property type="term" value="F:damaged DNA binding"/>
    <property type="evidence" value="ECO:0007669"/>
    <property type="project" value="TreeGrafter"/>
</dbReference>
<dbReference type="SMART" id="SM00240">
    <property type="entry name" value="FHA"/>
    <property type="match status" value="1"/>
</dbReference>
<dbReference type="CDD" id="cd22667">
    <property type="entry name" value="FHA_NBN"/>
    <property type="match status" value="1"/>
</dbReference>
<protein>
    <recommendedName>
        <fullName evidence="10">FHA domain-containing protein</fullName>
    </recommendedName>
</protein>
<dbReference type="Pfam" id="PF00498">
    <property type="entry name" value="FHA"/>
    <property type="match status" value="1"/>
</dbReference>
<evidence type="ECO:0000256" key="5">
    <source>
        <dbReference type="ARBA" id="ARBA00023204"/>
    </source>
</evidence>
<reference evidence="11 12" key="1">
    <citation type="submission" date="2013-07" db="EMBL/GenBank/DDBJ databases">
        <authorList>
            <person name="Stoco P.H."/>
            <person name="Wagner G."/>
            <person name="Gerber A."/>
            <person name="Zaha A."/>
            <person name="Thompson C."/>
            <person name="Bartholomeu D.C."/>
            <person name="Luckemeyer D.D."/>
            <person name="Bahia D."/>
            <person name="Loreto E."/>
            <person name="Prestes E.B."/>
            <person name="Lima F.M."/>
            <person name="Rodrigues-Luiz G."/>
            <person name="Vallejo G.A."/>
            <person name="Filho J.F."/>
            <person name="Monteiro K.M."/>
            <person name="Tyler K.M."/>
            <person name="de Almeida L.G."/>
            <person name="Ortiz M.F."/>
            <person name="Siervo M.A."/>
            <person name="de Moraes M.H."/>
            <person name="Cunha O.L."/>
            <person name="Mendonca-Neto R."/>
            <person name="Silva R."/>
            <person name="Teixeira S.M."/>
            <person name="Murta S.M."/>
            <person name="Sincero T.C."/>
            <person name="Mendes T.A."/>
            <person name="Urmenyi T.P."/>
            <person name="Silva V.G."/>
            <person name="da Rocha W.D."/>
            <person name="Andersson B."/>
            <person name="Romanha A.J."/>
            <person name="Steindel M."/>
            <person name="de Vasconcelos A.T."/>
            <person name="Grisard E.C."/>
        </authorList>
    </citation>
    <scope>NUCLEOTIDE SEQUENCE [LARGE SCALE GENOMIC DNA]</scope>
    <source>
        <strain evidence="11 12">SC58</strain>
    </source>
</reference>
<evidence type="ECO:0000313" key="12">
    <source>
        <dbReference type="Proteomes" id="UP000031737"/>
    </source>
</evidence>
<evidence type="ECO:0000256" key="4">
    <source>
        <dbReference type="ARBA" id="ARBA00022763"/>
    </source>
</evidence>
<keyword evidence="4" id="KW-0227">DNA damage</keyword>
<comment type="subcellular location">
    <subcellularLocation>
        <location evidence="2">Chromosome</location>
    </subcellularLocation>
    <subcellularLocation>
        <location evidence="1">Nucleus</location>
    </subcellularLocation>
</comment>
<feature type="region of interest" description="Disordered" evidence="9">
    <location>
        <begin position="621"/>
        <end position="652"/>
    </location>
</feature>
<feature type="region of interest" description="Disordered" evidence="9">
    <location>
        <begin position="732"/>
        <end position="776"/>
    </location>
</feature>
<keyword evidence="5" id="KW-0234">DNA repair</keyword>
<keyword evidence="3" id="KW-0158">Chromosome</keyword>
<dbReference type="PROSITE" id="PS50006">
    <property type="entry name" value="FHA_DOMAIN"/>
    <property type="match status" value="1"/>
</dbReference>
<comment type="caution">
    <text evidence="11">The sequence shown here is derived from an EMBL/GenBank/DDBJ whole genome shotgun (WGS) entry which is preliminary data.</text>
</comment>
<dbReference type="GO" id="GO:0030870">
    <property type="term" value="C:Mre11 complex"/>
    <property type="evidence" value="ECO:0007669"/>
    <property type="project" value="InterPro"/>
</dbReference>
<keyword evidence="12" id="KW-1185">Reference proteome</keyword>
<dbReference type="VEuPathDB" id="TriTrypDB:TRSC58_02315"/>